<keyword evidence="4" id="KW-1003">Cell membrane</keyword>
<evidence type="ECO:0000313" key="12">
    <source>
        <dbReference type="EMBL" id="MBK4736440.1"/>
    </source>
</evidence>
<sequence length="170" mass="18289">MSWKTSMAGARQQAGQFWSERNPRERQILALGAAALLAVLIYLLLIAPAQSGLARYRRGLPELRQQVAQLQSMAQEAASLPKGDVTPPPPVSRETVEASLARRGVKAQSVTVVGDTARLQLKDVSFTSLLDWIADARGASQMNVTEANLTAASQPDIVSGSLALRQQRGQ</sequence>
<evidence type="ECO:0000256" key="6">
    <source>
        <dbReference type="ARBA" id="ARBA00022692"/>
    </source>
</evidence>
<evidence type="ECO:0000256" key="1">
    <source>
        <dbReference type="ARBA" id="ARBA00004377"/>
    </source>
</evidence>
<dbReference type="GO" id="GO:0015627">
    <property type="term" value="C:type II protein secretion system complex"/>
    <property type="evidence" value="ECO:0007669"/>
    <property type="project" value="InterPro"/>
</dbReference>
<evidence type="ECO:0000256" key="4">
    <source>
        <dbReference type="ARBA" id="ARBA00022475"/>
    </source>
</evidence>
<organism evidence="12 13">
    <name type="scientific">Noviherbaspirillum pedocola</name>
    <dbReference type="NCBI Taxonomy" id="2801341"/>
    <lineage>
        <taxon>Bacteria</taxon>
        <taxon>Pseudomonadati</taxon>
        <taxon>Pseudomonadota</taxon>
        <taxon>Betaproteobacteria</taxon>
        <taxon>Burkholderiales</taxon>
        <taxon>Oxalobacteraceae</taxon>
        <taxon>Noviherbaspirillum</taxon>
    </lineage>
</organism>
<feature type="coiled-coil region" evidence="10">
    <location>
        <begin position="53"/>
        <end position="80"/>
    </location>
</feature>
<dbReference type="InterPro" id="IPR007690">
    <property type="entry name" value="T2SS_GspM"/>
</dbReference>
<keyword evidence="10" id="KW-0175">Coiled coil</keyword>
<evidence type="ECO:0000256" key="8">
    <source>
        <dbReference type="ARBA" id="ARBA00022989"/>
    </source>
</evidence>
<gene>
    <name evidence="12" type="ORF">JJB74_17595</name>
</gene>
<keyword evidence="3" id="KW-0813">Transport</keyword>
<dbReference type="GO" id="GO:0005886">
    <property type="term" value="C:plasma membrane"/>
    <property type="evidence" value="ECO:0007669"/>
    <property type="project" value="UniProtKB-SubCell"/>
</dbReference>
<evidence type="ECO:0000313" key="13">
    <source>
        <dbReference type="Proteomes" id="UP000622890"/>
    </source>
</evidence>
<dbReference type="SUPFAM" id="SSF103054">
    <property type="entry name" value="General secretion pathway protein M, EpsM"/>
    <property type="match status" value="1"/>
</dbReference>
<keyword evidence="7" id="KW-0653">Protein transport</keyword>
<evidence type="ECO:0000256" key="10">
    <source>
        <dbReference type="SAM" id="Coils"/>
    </source>
</evidence>
<keyword evidence="13" id="KW-1185">Reference proteome</keyword>
<keyword evidence="9 11" id="KW-0472">Membrane</keyword>
<feature type="transmembrane region" description="Helical" evidence="11">
    <location>
        <begin position="28"/>
        <end position="49"/>
    </location>
</feature>
<name>A0A934STR4_9BURK</name>
<dbReference type="EMBL" id="JAEPBG010000007">
    <property type="protein sequence ID" value="MBK4736440.1"/>
    <property type="molecule type" value="Genomic_DNA"/>
</dbReference>
<dbReference type="GO" id="GO:0015628">
    <property type="term" value="P:protein secretion by the type II secretion system"/>
    <property type="evidence" value="ECO:0007669"/>
    <property type="project" value="InterPro"/>
</dbReference>
<accession>A0A934STR4</accession>
<comment type="subcellular location">
    <subcellularLocation>
        <location evidence="1">Cell inner membrane</location>
        <topology evidence="1">Single-pass membrane protein</topology>
    </subcellularLocation>
</comment>
<keyword evidence="5" id="KW-0997">Cell inner membrane</keyword>
<evidence type="ECO:0000256" key="7">
    <source>
        <dbReference type="ARBA" id="ARBA00022927"/>
    </source>
</evidence>
<evidence type="ECO:0000256" key="9">
    <source>
        <dbReference type="ARBA" id="ARBA00023136"/>
    </source>
</evidence>
<dbReference type="Gene3D" id="3.30.1360.100">
    <property type="entry name" value="General secretion pathway protein M, EpsM"/>
    <property type="match status" value="1"/>
</dbReference>
<reference evidence="12" key="1">
    <citation type="submission" date="2021-01" db="EMBL/GenBank/DDBJ databases">
        <title>Genome sequence of strain Noviherbaspirillum sp. DKR-6.</title>
        <authorList>
            <person name="Chaudhary D.K."/>
        </authorList>
    </citation>
    <scope>NUCLEOTIDE SEQUENCE</scope>
    <source>
        <strain evidence="12">DKR-6</strain>
    </source>
</reference>
<comment type="similarity">
    <text evidence="2">Belongs to the GSP M family.</text>
</comment>
<dbReference type="AlphaFoldDB" id="A0A934STR4"/>
<evidence type="ECO:0000256" key="2">
    <source>
        <dbReference type="ARBA" id="ARBA00010637"/>
    </source>
</evidence>
<evidence type="ECO:0000256" key="5">
    <source>
        <dbReference type="ARBA" id="ARBA00022519"/>
    </source>
</evidence>
<keyword evidence="8 11" id="KW-1133">Transmembrane helix</keyword>
<dbReference type="Proteomes" id="UP000622890">
    <property type="component" value="Unassembled WGS sequence"/>
</dbReference>
<keyword evidence="6 11" id="KW-0812">Transmembrane</keyword>
<comment type="caution">
    <text evidence="12">The sequence shown here is derived from an EMBL/GenBank/DDBJ whole genome shotgun (WGS) entry which is preliminary data.</text>
</comment>
<protein>
    <submittedName>
        <fullName evidence="12">Type II secretion system protein M</fullName>
    </submittedName>
</protein>
<dbReference type="InterPro" id="IPR023229">
    <property type="entry name" value="T2SS_M_periplasmic_sf"/>
</dbReference>
<proteinExistence type="inferred from homology"/>
<evidence type="ECO:0000256" key="3">
    <source>
        <dbReference type="ARBA" id="ARBA00022448"/>
    </source>
</evidence>
<dbReference type="Pfam" id="PF04612">
    <property type="entry name" value="T2SSM"/>
    <property type="match status" value="1"/>
</dbReference>
<dbReference type="RefSeq" id="WP_200593887.1">
    <property type="nucleotide sequence ID" value="NZ_JAEPBG010000007.1"/>
</dbReference>
<evidence type="ECO:0000256" key="11">
    <source>
        <dbReference type="SAM" id="Phobius"/>
    </source>
</evidence>